<keyword evidence="1" id="KW-0472">Membrane</keyword>
<feature type="non-terminal residue" evidence="2">
    <location>
        <position position="1"/>
    </location>
</feature>
<accession>A0AAN5D7M3</accession>
<sequence length="117" mass="13429">SVTDVQAVSTLGAMIFIIFMMTGTIGLVNMFVMIVMHQFEAVRNHEHNQTNDYEVMQHIWSKLLKSVGLYERNDEPNGDFPNYLEQGSAVEVLEKQVNDLALIVDNIREVREEDVEE</sequence>
<comment type="caution">
    <text evidence="2">The sequence shown here is derived from an EMBL/GenBank/DDBJ whole genome shotgun (WGS) entry which is preliminary data.</text>
</comment>
<feature type="non-terminal residue" evidence="2">
    <location>
        <position position="117"/>
    </location>
</feature>
<dbReference type="AlphaFoldDB" id="A0AAN5D7M3"/>
<evidence type="ECO:0000313" key="2">
    <source>
        <dbReference type="EMBL" id="GMR58263.1"/>
    </source>
</evidence>
<feature type="transmembrane region" description="Helical" evidence="1">
    <location>
        <begin position="12"/>
        <end position="35"/>
    </location>
</feature>
<protein>
    <submittedName>
        <fullName evidence="2">Uncharacterized protein</fullName>
    </submittedName>
</protein>
<keyword evidence="3" id="KW-1185">Reference proteome</keyword>
<name>A0AAN5D7M3_9BILA</name>
<keyword evidence="1" id="KW-1133">Transmembrane helix</keyword>
<dbReference type="Gene3D" id="1.10.287.70">
    <property type="match status" value="1"/>
</dbReference>
<organism evidence="2 3">
    <name type="scientific">Pristionchus mayeri</name>
    <dbReference type="NCBI Taxonomy" id="1317129"/>
    <lineage>
        <taxon>Eukaryota</taxon>
        <taxon>Metazoa</taxon>
        <taxon>Ecdysozoa</taxon>
        <taxon>Nematoda</taxon>
        <taxon>Chromadorea</taxon>
        <taxon>Rhabditida</taxon>
        <taxon>Rhabditina</taxon>
        <taxon>Diplogasteromorpha</taxon>
        <taxon>Diplogasteroidea</taxon>
        <taxon>Neodiplogasteridae</taxon>
        <taxon>Pristionchus</taxon>
    </lineage>
</organism>
<evidence type="ECO:0000256" key="1">
    <source>
        <dbReference type="SAM" id="Phobius"/>
    </source>
</evidence>
<reference evidence="3" key="1">
    <citation type="submission" date="2022-10" db="EMBL/GenBank/DDBJ databases">
        <title>Genome assembly of Pristionchus species.</title>
        <authorList>
            <person name="Yoshida K."/>
            <person name="Sommer R.J."/>
        </authorList>
    </citation>
    <scope>NUCLEOTIDE SEQUENCE [LARGE SCALE GENOMIC DNA]</scope>
    <source>
        <strain evidence="3">RS5460</strain>
    </source>
</reference>
<dbReference type="Proteomes" id="UP001328107">
    <property type="component" value="Unassembled WGS sequence"/>
</dbReference>
<dbReference type="EMBL" id="BTRK01000006">
    <property type="protein sequence ID" value="GMR58263.1"/>
    <property type="molecule type" value="Genomic_DNA"/>
</dbReference>
<proteinExistence type="predicted"/>
<keyword evidence="1" id="KW-0812">Transmembrane</keyword>
<gene>
    <name evidence="2" type="ORF">PMAYCL1PPCAC_28458</name>
</gene>
<evidence type="ECO:0000313" key="3">
    <source>
        <dbReference type="Proteomes" id="UP001328107"/>
    </source>
</evidence>